<keyword evidence="2" id="KW-1185">Reference proteome</keyword>
<dbReference type="RefSeq" id="YP_008438578.1">
    <property type="nucleotide sequence ID" value="NC_022098.1"/>
</dbReference>
<name>S4VXW9_9VIRU</name>
<gene>
    <name evidence="1" type="ORF">psal_cds_1202</name>
</gene>
<dbReference type="KEGG" id="vg:16607286"/>
<organism evidence="1 2">
    <name type="scientific">Pandoravirus salinus</name>
    <dbReference type="NCBI Taxonomy" id="1349410"/>
    <lineage>
        <taxon>Viruses</taxon>
        <taxon>Pandoravirus</taxon>
    </lineage>
</organism>
<proteinExistence type="predicted"/>
<reference evidence="1 2" key="1">
    <citation type="journal article" date="2013" name="Science">
        <title>Pandoraviruses: amoeba viruses with genomes up to 2.5 Mb reaching that of parasitic eukaryotes.</title>
        <authorList>
            <person name="Philippe N."/>
            <person name="Legendre M."/>
            <person name="Doutre G."/>
            <person name="Coute Y."/>
            <person name="Poirot O."/>
            <person name="Lescot M."/>
            <person name="Arslan D."/>
            <person name="Seltzer V."/>
            <person name="Bertaux L."/>
            <person name="Bruley C."/>
            <person name="Garin J."/>
            <person name="Claverie J.M."/>
            <person name="Abergel C."/>
        </authorList>
    </citation>
    <scope>NUCLEOTIDE SEQUENCE [LARGE SCALE GENOMIC DNA]</scope>
</reference>
<evidence type="ECO:0000313" key="1">
    <source>
        <dbReference type="EMBL" id="AGO85499.1"/>
    </source>
</evidence>
<evidence type="ECO:0000313" key="2">
    <source>
        <dbReference type="Proteomes" id="UP000204584"/>
    </source>
</evidence>
<dbReference type="Proteomes" id="UP000204584">
    <property type="component" value="Segment"/>
</dbReference>
<dbReference type="EMBL" id="KC977571">
    <property type="protein sequence ID" value="AGO85499.1"/>
    <property type="molecule type" value="Genomic_DNA"/>
</dbReference>
<accession>S4VXW9</accession>
<protein>
    <submittedName>
        <fullName evidence="1">Uncharacterized protein</fullName>
    </submittedName>
</protein>
<sequence>MDVDNDAPSPCAVQGAICDGRSHVSAARIDDEGEKARLLAGSMVSATARQRLASARHASHDSVLASEYRALWAALAADDDARKAMDGCPNPTSVQVAARYGVARPDSVAHMAAWDALATTDPESAVTHLVEALGTAVRQDENSTAQFGQTHGTSYYVLTSQKESVIRAALFALPEREDGVARIVYCVDSSADSTCIDRNVVKNKWHEGPVAWRSPTVPLYMLMCAFADRASDDNAHVAHWSENRQAHAWFTQSLVRLDSPRRVPDTVRRYIDEQHQSYRWRGLFAGEWFGGAICGVRLAEERIDAILCLIAGRQWASRAVSVFAQPGSLLDRAAAAYRGPLCAGVLPVDVLARTAAYAWHRVCTETPLAPGRLPHGHALVDIARAFDVEPTRAQLERPELLCVRLAEPAVAVMVRSRYGVEPVRGPFLYAGDHEFHRLWRALCDQAPGTRPGVKTLHVVHCHAARNRIALGADDEADTQRLYARLAVFAAQPYMW</sequence>
<dbReference type="GeneID" id="16607286"/>